<feature type="region of interest" description="Disordered" evidence="1">
    <location>
        <begin position="437"/>
        <end position="457"/>
    </location>
</feature>
<dbReference type="PANTHER" id="PTHR46655:SF1">
    <property type="entry name" value="HISTONE-LYSINE N-METHYLTRANSFERASE ATXR3"/>
    <property type="match status" value="1"/>
</dbReference>
<protein>
    <submittedName>
        <fullName evidence="2">Uncharacterized protein</fullName>
    </submittedName>
</protein>
<dbReference type="EMBL" id="JALLAZ020000411">
    <property type="protein sequence ID" value="KAL3795778.1"/>
    <property type="molecule type" value="Genomic_DNA"/>
</dbReference>
<name>A0ABD3Q6M3_9STRA</name>
<proteinExistence type="predicted"/>
<gene>
    <name evidence="2" type="ORF">ACHAW5_007691</name>
</gene>
<comment type="caution">
    <text evidence="2">The sequence shown here is derived from an EMBL/GenBank/DDBJ whole genome shotgun (WGS) entry which is preliminary data.</text>
</comment>
<evidence type="ECO:0000313" key="3">
    <source>
        <dbReference type="Proteomes" id="UP001530315"/>
    </source>
</evidence>
<dbReference type="Proteomes" id="UP001530315">
    <property type="component" value="Unassembled WGS sequence"/>
</dbReference>
<feature type="region of interest" description="Disordered" evidence="1">
    <location>
        <begin position="220"/>
        <end position="263"/>
    </location>
</feature>
<evidence type="ECO:0000313" key="2">
    <source>
        <dbReference type="EMBL" id="KAL3795778.1"/>
    </source>
</evidence>
<keyword evidence="3" id="KW-1185">Reference proteome</keyword>
<dbReference type="AlphaFoldDB" id="A0ABD3Q6M3"/>
<sequence length="457" mass="52233">MERPKKDPRGYCLLCRRFPQIQAWVLHFLTVATQPVRFVWFLLMETVSFNDYPSGLGTREELTFDYNAVTESVNEYRFAVCFAYSWLHEASHVKEDSELLLKHGFNTAAFGAVSFNHHVNSVDPQSTPDSIENVPIWLRTFVADCLRYIEYERRALPVALLCNQMERLEKKKGKSKSSLPKKENPGKSIESASSKLKSVAGSKPMTSYFSSFRVKEKIGKQLQRKNTSGSAKAKEAAKLTDKQKLEAKTKEGREIEENDASSDHDVTMEAKILSIADADAEGFSAMEQRIQQLAQSLSRVGRVLDRHRESVFSERKDLIATVDCNLLRSLVPPLKIMSDEEVVSWIWSDSKGVIPNMLQMIDQHFPEQSLLSRILNNTLKSFPVLSAFSQKLAAPPDKKWKHSCTSSDARRLIQEALLKLRMNIIDFLTFAEKSYQDVRNEKRREQSRAREEKKTAE</sequence>
<evidence type="ECO:0000256" key="1">
    <source>
        <dbReference type="SAM" id="MobiDB-lite"/>
    </source>
</evidence>
<organism evidence="2 3">
    <name type="scientific">Stephanodiscus triporus</name>
    <dbReference type="NCBI Taxonomy" id="2934178"/>
    <lineage>
        <taxon>Eukaryota</taxon>
        <taxon>Sar</taxon>
        <taxon>Stramenopiles</taxon>
        <taxon>Ochrophyta</taxon>
        <taxon>Bacillariophyta</taxon>
        <taxon>Coscinodiscophyceae</taxon>
        <taxon>Thalassiosirophycidae</taxon>
        <taxon>Stephanodiscales</taxon>
        <taxon>Stephanodiscaceae</taxon>
        <taxon>Stephanodiscus</taxon>
    </lineage>
</organism>
<dbReference type="PANTHER" id="PTHR46655">
    <property type="entry name" value="HISTONE-LYSINE N-METHYLTRANSFERASE ATXR3"/>
    <property type="match status" value="1"/>
</dbReference>
<feature type="compositionally biased region" description="Basic and acidic residues" evidence="1">
    <location>
        <begin position="232"/>
        <end position="263"/>
    </location>
</feature>
<reference evidence="2 3" key="1">
    <citation type="submission" date="2024-10" db="EMBL/GenBank/DDBJ databases">
        <title>Updated reference genomes for cyclostephanoid diatoms.</title>
        <authorList>
            <person name="Roberts W.R."/>
            <person name="Alverson A.J."/>
        </authorList>
    </citation>
    <scope>NUCLEOTIDE SEQUENCE [LARGE SCALE GENOMIC DNA]</scope>
    <source>
        <strain evidence="2 3">AJA276-08</strain>
    </source>
</reference>
<accession>A0ABD3Q6M3</accession>
<feature type="region of interest" description="Disordered" evidence="1">
    <location>
        <begin position="171"/>
        <end position="198"/>
    </location>
</feature>